<dbReference type="Proteomes" id="UP001464555">
    <property type="component" value="Unassembled WGS sequence"/>
</dbReference>
<gene>
    <name evidence="1" type="ORF">AAEO56_08710</name>
</gene>
<dbReference type="RefSeq" id="WP_341696654.1">
    <property type="nucleotide sequence ID" value="NZ_JBBYHR010000004.1"/>
</dbReference>
<protein>
    <recommendedName>
        <fullName evidence="3">GLPGLI family protein</fullName>
    </recommendedName>
</protein>
<name>A0ABU9HVZ6_9FLAO</name>
<evidence type="ECO:0000313" key="2">
    <source>
        <dbReference type="Proteomes" id="UP001464555"/>
    </source>
</evidence>
<keyword evidence="2" id="KW-1185">Reference proteome</keyword>
<evidence type="ECO:0008006" key="3">
    <source>
        <dbReference type="Google" id="ProtNLM"/>
    </source>
</evidence>
<reference evidence="1 2" key="1">
    <citation type="submission" date="2024-04" db="EMBL/GenBank/DDBJ databases">
        <title>Flavobacterium sp. DGU11 16S ribosomal RNA gene Genome sequencing and assembly.</title>
        <authorList>
            <person name="Park S."/>
        </authorList>
    </citation>
    <scope>NUCLEOTIDE SEQUENCE [LARGE SCALE GENOMIC DNA]</scope>
    <source>
        <strain evidence="1 2">DGU11</strain>
    </source>
</reference>
<dbReference type="EMBL" id="JBBYHR010000004">
    <property type="protein sequence ID" value="MEL1244337.1"/>
    <property type="molecule type" value="Genomic_DNA"/>
</dbReference>
<comment type="caution">
    <text evidence="1">The sequence shown here is derived from an EMBL/GenBank/DDBJ whole genome shotgun (WGS) entry which is preliminary data.</text>
</comment>
<evidence type="ECO:0000313" key="1">
    <source>
        <dbReference type="EMBL" id="MEL1244337.1"/>
    </source>
</evidence>
<accession>A0ABU9HVZ6</accession>
<proteinExistence type="predicted"/>
<organism evidence="1 2">
    <name type="scientific">Flavobacterium arundinis</name>
    <dbReference type="NCBI Taxonomy" id="3139143"/>
    <lineage>
        <taxon>Bacteria</taxon>
        <taxon>Pseudomonadati</taxon>
        <taxon>Bacteroidota</taxon>
        <taxon>Flavobacteriia</taxon>
        <taxon>Flavobacteriales</taxon>
        <taxon>Flavobacteriaceae</taxon>
        <taxon>Flavobacterium</taxon>
    </lineage>
</organism>
<sequence length="220" mass="25554">MKALVQIAFLLLISLTGYSQKSYLFDYVMEYEVVNAIEKGSPKLRYYCFISSTDSRYMMIVTENDKEVRMRLVLEGGRYYYGTIAKEDFFVEAISLKCPRSGTISETEKLRNFQLETKSDTVINSGSFSHVVVQPVSRKKAENRKLFTTHYIMDNSLYLNFPSLSPDDIGYRFWKDKQTMPNGFLKECIVTDNKGNVTTHTRLVQFIKLKKLIMIDKNCK</sequence>